<feature type="transmembrane region" description="Helical" evidence="6">
    <location>
        <begin position="64"/>
        <end position="88"/>
    </location>
</feature>
<name>A0A844QF95_9HYPH</name>
<proteinExistence type="predicted"/>
<evidence type="ECO:0000256" key="4">
    <source>
        <dbReference type="ARBA" id="ARBA00022989"/>
    </source>
</evidence>
<evidence type="ECO:0000313" key="8">
    <source>
        <dbReference type="Proteomes" id="UP000463224"/>
    </source>
</evidence>
<evidence type="ECO:0000313" key="7">
    <source>
        <dbReference type="EMBL" id="MVA96743.1"/>
    </source>
</evidence>
<evidence type="ECO:0000256" key="1">
    <source>
        <dbReference type="ARBA" id="ARBA00004651"/>
    </source>
</evidence>
<evidence type="ECO:0000256" key="2">
    <source>
        <dbReference type="ARBA" id="ARBA00022475"/>
    </source>
</evidence>
<dbReference type="Pfam" id="PF02653">
    <property type="entry name" value="BPD_transp_2"/>
    <property type="match status" value="1"/>
</dbReference>
<dbReference type="CDD" id="cd06579">
    <property type="entry name" value="TM_PBP1_transp_AraH_like"/>
    <property type="match status" value="1"/>
</dbReference>
<dbReference type="GO" id="GO:0005886">
    <property type="term" value="C:plasma membrane"/>
    <property type="evidence" value="ECO:0007669"/>
    <property type="project" value="UniProtKB-SubCell"/>
</dbReference>
<comment type="subcellular location">
    <subcellularLocation>
        <location evidence="1">Cell membrane</location>
        <topology evidence="1">Multi-pass membrane protein</topology>
    </subcellularLocation>
</comment>
<dbReference type="RefSeq" id="WP_156711652.1">
    <property type="nucleotide sequence ID" value="NZ_WPHG01000001.1"/>
</dbReference>
<accession>A0A844QF95</accession>
<keyword evidence="2" id="KW-1003">Cell membrane</keyword>
<feature type="transmembrane region" description="Helical" evidence="6">
    <location>
        <begin position="172"/>
        <end position="192"/>
    </location>
</feature>
<feature type="transmembrane region" description="Helical" evidence="6">
    <location>
        <begin position="108"/>
        <end position="127"/>
    </location>
</feature>
<reference evidence="7 8" key="1">
    <citation type="submission" date="2019-12" db="EMBL/GenBank/DDBJ databases">
        <title>Nitratireductor arenosus sp. nov., Isolated from sea sand, Jeju island, South Korea.</title>
        <authorList>
            <person name="Kim W."/>
        </authorList>
    </citation>
    <scope>NUCLEOTIDE SEQUENCE [LARGE SCALE GENOMIC DNA]</scope>
    <source>
        <strain evidence="7 8">CAU 1489</strain>
    </source>
</reference>
<feature type="transmembrane region" description="Helical" evidence="6">
    <location>
        <begin position="302"/>
        <end position="319"/>
    </location>
</feature>
<organism evidence="7 8">
    <name type="scientific">Nitratireductor arenosus</name>
    <dbReference type="NCBI Taxonomy" id="2682096"/>
    <lineage>
        <taxon>Bacteria</taxon>
        <taxon>Pseudomonadati</taxon>
        <taxon>Pseudomonadota</taxon>
        <taxon>Alphaproteobacteria</taxon>
        <taxon>Hyphomicrobiales</taxon>
        <taxon>Phyllobacteriaceae</taxon>
        <taxon>Nitratireductor</taxon>
    </lineage>
</organism>
<keyword evidence="4 6" id="KW-1133">Transmembrane helix</keyword>
<dbReference type="AlphaFoldDB" id="A0A844QF95"/>
<gene>
    <name evidence="7" type="ORF">GN330_05720</name>
</gene>
<dbReference type="EMBL" id="WPHG01000001">
    <property type="protein sequence ID" value="MVA96743.1"/>
    <property type="molecule type" value="Genomic_DNA"/>
</dbReference>
<dbReference type="InterPro" id="IPR001851">
    <property type="entry name" value="ABC_transp_permease"/>
</dbReference>
<dbReference type="GO" id="GO:0022857">
    <property type="term" value="F:transmembrane transporter activity"/>
    <property type="evidence" value="ECO:0007669"/>
    <property type="project" value="InterPro"/>
</dbReference>
<keyword evidence="3 6" id="KW-0812">Transmembrane</keyword>
<protein>
    <submittedName>
        <fullName evidence="7">ABC transporter permease</fullName>
    </submittedName>
</protein>
<keyword evidence="8" id="KW-1185">Reference proteome</keyword>
<evidence type="ECO:0000256" key="3">
    <source>
        <dbReference type="ARBA" id="ARBA00022692"/>
    </source>
</evidence>
<dbReference type="PANTHER" id="PTHR32196">
    <property type="entry name" value="ABC TRANSPORTER PERMEASE PROTEIN YPHD-RELATED-RELATED"/>
    <property type="match status" value="1"/>
</dbReference>
<feature type="transmembrane region" description="Helical" evidence="6">
    <location>
        <begin position="134"/>
        <end position="152"/>
    </location>
</feature>
<evidence type="ECO:0000256" key="5">
    <source>
        <dbReference type="ARBA" id="ARBA00023136"/>
    </source>
</evidence>
<feature type="transmembrane region" description="Helical" evidence="6">
    <location>
        <begin position="260"/>
        <end position="290"/>
    </location>
</feature>
<comment type="caution">
    <text evidence="7">The sequence shown here is derived from an EMBL/GenBank/DDBJ whole genome shotgun (WGS) entry which is preliminary data.</text>
</comment>
<feature type="transmembrane region" description="Helical" evidence="6">
    <location>
        <begin position="29"/>
        <end position="52"/>
    </location>
</feature>
<evidence type="ECO:0000256" key="6">
    <source>
        <dbReference type="SAM" id="Phobius"/>
    </source>
</evidence>
<keyword evidence="5 6" id="KW-0472">Membrane</keyword>
<sequence length="326" mass="33152">MSALPAEPVRAGLLARFRQDAFWYRQRGAVLSFAVLAAMLALVAAVVPGTFYSATNLSNLAGQLAPLFLVSLGQTFVLLGAGFDLSVGAVISLSSAILTLDLADPVKIPLAFAAAATVGLVNGWGCVHLRVHPIIMTLATSSIVQGLALILLPTPGGAAPGLLVQLASGTFMGLPAGFYWIVAGTAAAIWLVHGTTYGVRLYATGQNPQAAWMSGIEAPRIRILTYVISSLMAALAGAYLTGRLASGDPNVGSALGLDSVLGAALGGTLLSGGVGGPIGTIAGVLIIGVLNNGLNLAGVSPYYQFVVKGSMLVLAVSLFRRKEAGL</sequence>
<dbReference type="Proteomes" id="UP000463224">
    <property type="component" value="Unassembled WGS sequence"/>
</dbReference>
<feature type="transmembrane region" description="Helical" evidence="6">
    <location>
        <begin position="223"/>
        <end position="240"/>
    </location>
</feature>